<dbReference type="EMBL" id="RFFI01000095">
    <property type="protein sequence ID" value="RMI06768.1"/>
    <property type="molecule type" value="Genomic_DNA"/>
</dbReference>
<sequence>MTSTLPAGPGSGTPAPRAASGSPIPIGGGEATVQRQPVVLADRSVHGYAVRVLISGPTGAPLPDESTEAAVEAAYRRLDLPGLAGDKPVLLRGTSGILSGSAAVWYDAEKLVLEITPALARRDDLDTLLAAASVRGSRFALADYDGSAAQDRLLDRVAYVKIDLRRGDAQLADLVARAHAAGARVVAEHTDSTERVDLASGLGADLMQGPMFHREPPVVRRQFSAGELQCLELLRVLSEETVDQQTVVRTVATDPELSMRVLHLVNSSAFGLRREIDSVLQAVVLVGPRQLHALAIASLIDAKPSSVQVLWSILTRAQTCHALSHDDAGYTAGLLSAVASYQGLDLTDLVTRAGVSEQLGAAVLRHEGPLGQVLAAVLAHEENDTAGVTAAGLEPWDVAHAYLAAVPSALATATALAFGD</sequence>
<dbReference type="InterPro" id="IPR052340">
    <property type="entry name" value="RNase_Y/CdgJ"/>
</dbReference>
<name>A0A3M2J8F4_9CELL</name>
<dbReference type="OrthoDB" id="4814985at2"/>
<reference evidence="3 4" key="1">
    <citation type="submission" date="2018-10" db="EMBL/GenBank/DDBJ databases">
        <title>Isolation, diversity and antifungal activity of actinobacteria from wheat.</title>
        <authorList>
            <person name="Han C."/>
        </authorList>
    </citation>
    <scope>NUCLEOTIDE SEQUENCE [LARGE SCALE GENOMIC DNA]</scope>
    <source>
        <strain evidence="3 4">NEAU-YY56</strain>
    </source>
</reference>
<evidence type="ECO:0000313" key="4">
    <source>
        <dbReference type="Proteomes" id="UP000269289"/>
    </source>
</evidence>
<dbReference type="Gene3D" id="3.20.20.450">
    <property type="entry name" value="EAL domain"/>
    <property type="match status" value="1"/>
</dbReference>
<dbReference type="AlphaFoldDB" id="A0A3M2J8F4"/>
<dbReference type="SUPFAM" id="SSF109604">
    <property type="entry name" value="HD-domain/PDEase-like"/>
    <property type="match status" value="1"/>
</dbReference>
<comment type="caution">
    <text evidence="3">The sequence shown here is derived from an EMBL/GenBank/DDBJ whole genome shotgun (WGS) entry which is preliminary data.</text>
</comment>
<dbReference type="Pfam" id="PF08668">
    <property type="entry name" value="HDOD"/>
    <property type="match status" value="1"/>
</dbReference>
<evidence type="ECO:0000313" key="3">
    <source>
        <dbReference type="EMBL" id="RMI06768.1"/>
    </source>
</evidence>
<dbReference type="InterPro" id="IPR035919">
    <property type="entry name" value="EAL_sf"/>
</dbReference>
<proteinExistence type="predicted"/>
<dbReference type="Proteomes" id="UP000269289">
    <property type="component" value="Unassembled WGS sequence"/>
</dbReference>
<dbReference type="RefSeq" id="WP_122150425.1">
    <property type="nucleotide sequence ID" value="NZ_RFFI01000095.1"/>
</dbReference>
<feature type="region of interest" description="Disordered" evidence="1">
    <location>
        <begin position="1"/>
        <end position="28"/>
    </location>
</feature>
<evidence type="ECO:0000256" key="1">
    <source>
        <dbReference type="SAM" id="MobiDB-lite"/>
    </source>
</evidence>
<dbReference type="PROSITE" id="PS51833">
    <property type="entry name" value="HDOD"/>
    <property type="match status" value="1"/>
</dbReference>
<gene>
    <name evidence="3" type="ORF">EBM89_15310</name>
</gene>
<keyword evidence="4" id="KW-1185">Reference proteome</keyword>
<dbReference type="Gene3D" id="1.10.3210.10">
    <property type="entry name" value="Hypothetical protein af1432"/>
    <property type="match status" value="1"/>
</dbReference>
<dbReference type="SUPFAM" id="SSF141868">
    <property type="entry name" value="EAL domain-like"/>
    <property type="match status" value="1"/>
</dbReference>
<dbReference type="PANTHER" id="PTHR33525:SF4">
    <property type="entry name" value="CYCLIC DI-GMP PHOSPHODIESTERASE CDGJ"/>
    <property type="match status" value="1"/>
</dbReference>
<dbReference type="InterPro" id="IPR013976">
    <property type="entry name" value="HDOD"/>
</dbReference>
<feature type="domain" description="HDOD" evidence="2">
    <location>
        <begin position="223"/>
        <end position="420"/>
    </location>
</feature>
<organism evidence="3 4">
    <name type="scientific">Cellulomonas triticagri</name>
    <dbReference type="NCBI Taxonomy" id="2483352"/>
    <lineage>
        <taxon>Bacteria</taxon>
        <taxon>Bacillati</taxon>
        <taxon>Actinomycetota</taxon>
        <taxon>Actinomycetes</taxon>
        <taxon>Micrococcales</taxon>
        <taxon>Cellulomonadaceae</taxon>
        <taxon>Cellulomonas</taxon>
    </lineage>
</organism>
<evidence type="ECO:0000259" key="2">
    <source>
        <dbReference type="PROSITE" id="PS51833"/>
    </source>
</evidence>
<protein>
    <submittedName>
        <fullName evidence="3">HDOD domain-containing protein</fullName>
    </submittedName>
</protein>
<dbReference type="PANTHER" id="PTHR33525">
    <property type="match status" value="1"/>
</dbReference>
<accession>A0A3M2J8F4</accession>